<feature type="transmembrane region" description="Helical" evidence="1">
    <location>
        <begin position="86"/>
        <end position="107"/>
    </location>
</feature>
<keyword evidence="3" id="KW-1185">Reference proteome</keyword>
<accession>A0ABX1FTN1</accession>
<keyword evidence="1" id="KW-0812">Transmembrane</keyword>
<protein>
    <submittedName>
        <fullName evidence="2">Uncharacterized protein</fullName>
    </submittedName>
</protein>
<name>A0ABX1FTN1_9PSEU</name>
<evidence type="ECO:0000256" key="1">
    <source>
        <dbReference type="SAM" id="Phobius"/>
    </source>
</evidence>
<evidence type="ECO:0000313" key="3">
    <source>
        <dbReference type="Proteomes" id="UP001515943"/>
    </source>
</evidence>
<keyword evidence="1" id="KW-1133">Transmembrane helix</keyword>
<dbReference type="Proteomes" id="UP001515943">
    <property type="component" value="Unassembled WGS sequence"/>
</dbReference>
<comment type="caution">
    <text evidence="2">The sequence shown here is derived from an EMBL/GenBank/DDBJ whole genome shotgun (WGS) entry which is preliminary data.</text>
</comment>
<evidence type="ECO:0000313" key="2">
    <source>
        <dbReference type="EMBL" id="NKE62408.1"/>
    </source>
</evidence>
<dbReference type="EMBL" id="VSRL01000247">
    <property type="protein sequence ID" value="NKE62408.1"/>
    <property type="molecule type" value="Genomic_DNA"/>
</dbReference>
<feature type="transmembrane region" description="Helical" evidence="1">
    <location>
        <begin position="20"/>
        <end position="44"/>
    </location>
</feature>
<reference evidence="2 3" key="1">
    <citation type="submission" date="2019-08" db="EMBL/GenBank/DDBJ databases">
        <title>Lentzea from Indian Himalayas.</title>
        <authorList>
            <person name="Mandal S."/>
            <person name="Mallick Gupta A."/>
            <person name="Maiti P.K."/>
            <person name="Sarkar J."/>
            <person name="Mandal S."/>
        </authorList>
    </citation>
    <scope>NUCLEOTIDE SEQUENCE [LARGE SCALE GENOMIC DNA]</scope>
    <source>
        <strain evidence="2 3">PSKA42</strain>
    </source>
</reference>
<proteinExistence type="predicted"/>
<gene>
    <name evidence="2" type="ORF">FXN61_39010</name>
</gene>
<keyword evidence="1" id="KW-0472">Membrane</keyword>
<organism evidence="2 3">
    <name type="scientific">Lentzea indica</name>
    <dbReference type="NCBI Taxonomy" id="2604800"/>
    <lineage>
        <taxon>Bacteria</taxon>
        <taxon>Bacillati</taxon>
        <taxon>Actinomycetota</taxon>
        <taxon>Actinomycetes</taxon>
        <taxon>Pseudonocardiales</taxon>
        <taxon>Pseudonocardiaceae</taxon>
        <taxon>Lentzea</taxon>
    </lineage>
</organism>
<sequence length="122" mass="13183">MEEEVAARGDHGKVRAVRTVCAVIDIVCWVFALVLLLHILLVVAGANMGNGFASFITSWAGGVDLGLDGLFTPADERMAVLLNEGVAALLWLAIGALLTNLISRVALPVDERRAWYRRSVRP</sequence>